<keyword evidence="2 3" id="KW-0539">Nucleus</keyword>
<name>A0AA48L546_9TREE</name>
<keyword evidence="7" id="KW-1185">Reference proteome</keyword>
<dbReference type="PROSITE" id="PS50118">
    <property type="entry name" value="HMG_BOX_2"/>
    <property type="match status" value="1"/>
</dbReference>
<feature type="DNA-binding region" description="HMG box" evidence="3">
    <location>
        <begin position="287"/>
        <end position="424"/>
    </location>
</feature>
<proteinExistence type="predicted"/>
<feature type="compositionally biased region" description="Polar residues" evidence="4">
    <location>
        <begin position="121"/>
        <end position="137"/>
    </location>
</feature>
<evidence type="ECO:0000256" key="1">
    <source>
        <dbReference type="ARBA" id="ARBA00023125"/>
    </source>
</evidence>
<evidence type="ECO:0000256" key="3">
    <source>
        <dbReference type="PROSITE-ProRule" id="PRU00267"/>
    </source>
</evidence>
<feature type="region of interest" description="Disordered" evidence="4">
    <location>
        <begin position="90"/>
        <end position="141"/>
    </location>
</feature>
<feature type="compositionally biased region" description="Basic and acidic residues" evidence="4">
    <location>
        <begin position="438"/>
        <end position="456"/>
    </location>
</feature>
<feature type="region of interest" description="Disordered" evidence="4">
    <location>
        <begin position="1"/>
        <end position="61"/>
    </location>
</feature>
<feature type="compositionally biased region" description="Low complexity" evidence="4">
    <location>
        <begin position="267"/>
        <end position="282"/>
    </location>
</feature>
<evidence type="ECO:0000256" key="2">
    <source>
        <dbReference type="ARBA" id="ARBA00023242"/>
    </source>
</evidence>
<feature type="compositionally biased region" description="Basic residues" evidence="4">
    <location>
        <begin position="457"/>
        <end position="467"/>
    </location>
</feature>
<dbReference type="GeneID" id="85496011"/>
<evidence type="ECO:0000313" key="7">
    <source>
        <dbReference type="Proteomes" id="UP001233271"/>
    </source>
</evidence>
<feature type="compositionally biased region" description="Polar residues" evidence="4">
    <location>
        <begin position="817"/>
        <end position="848"/>
    </location>
</feature>
<dbReference type="PANTHER" id="PTHR45789:SF2">
    <property type="entry name" value="FI18025P1"/>
    <property type="match status" value="1"/>
</dbReference>
<dbReference type="GO" id="GO:0000978">
    <property type="term" value="F:RNA polymerase II cis-regulatory region sequence-specific DNA binding"/>
    <property type="evidence" value="ECO:0007669"/>
    <property type="project" value="TreeGrafter"/>
</dbReference>
<dbReference type="GO" id="GO:0005634">
    <property type="term" value="C:nucleus"/>
    <property type="evidence" value="ECO:0007669"/>
    <property type="project" value="UniProtKB-UniRule"/>
</dbReference>
<feature type="region of interest" description="Disordered" evidence="4">
    <location>
        <begin position="237"/>
        <end position="293"/>
    </location>
</feature>
<dbReference type="RefSeq" id="XP_060457406.1">
    <property type="nucleotide sequence ID" value="XM_060600853.1"/>
</dbReference>
<feature type="region of interest" description="Disordered" evidence="4">
    <location>
        <begin position="327"/>
        <end position="358"/>
    </location>
</feature>
<feature type="compositionally biased region" description="Low complexity" evidence="4">
    <location>
        <begin position="41"/>
        <end position="53"/>
    </location>
</feature>
<feature type="compositionally biased region" description="Low complexity" evidence="4">
    <location>
        <begin position="532"/>
        <end position="545"/>
    </location>
</feature>
<reference evidence="6" key="1">
    <citation type="journal article" date="2023" name="BMC Genomics">
        <title>Chromosome-level genome assemblies of Cutaneotrichosporon spp. (Trichosporonales, Basidiomycota) reveal imbalanced evolution between nucleotide sequences and chromosome synteny.</title>
        <authorList>
            <person name="Kobayashi Y."/>
            <person name="Kayamori A."/>
            <person name="Aoki K."/>
            <person name="Shiwa Y."/>
            <person name="Matsutani M."/>
            <person name="Fujita N."/>
            <person name="Sugita T."/>
            <person name="Iwasaki W."/>
            <person name="Tanaka N."/>
            <person name="Takashima M."/>
        </authorList>
    </citation>
    <scope>NUCLEOTIDE SEQUENCE</scope>
    <source>
        <strain evidence="6">HIS019</strain>
    </source>
</reference>
<feature type="region of interest" description="Disordered" evidence="4">
    <location>
        <begin position="795"/>
        <end position="848"/>
    </location>
</feature>
<protein>
    <recommendedName>
        <fullName evidence="5">HMG box domain-containing protein</fullName>
    </recommendedName>
</protein>
<feature type="domain" description="HMG box" evidence="5">
    <location>
        <begin position="287"/>
        <end position="424"/>
    </location>
</feature>
<feature type="region of interest" description="Disordered" evidence="4">
    <location>
        <begin position="438"/>
        <end position="494"/>
    </location>
</feature>
<dbReference type="Proteomes" id="UP001233271">
    <property type="component" value="Chromosome 4"/>
</dbReference>
<dbReference type="Gene3D" id="1.10.30.10">
    <property type="entry name" value="High mobility group box domain"/>
    <property type="match status" value="1"/>
</dbReference>
<dbReference type="KEGG" id="ccac:CcaHIS019_0409610"/>
<organism evidence="6 7">
    <name type="scientific">Cutaneotrichosporon cavernicola</name>
    <dbReference type="NCBI Taxonomy" id="279322"/>
    <lineage>
        <taxon>Eukaryota</taxon>
        <taxon>Fungi</taxon>
        <taxon>Dikarya</taxon>
        <taxon>Basidiomycota</taxon>
        <taxon>Agaricomycotina</taxon>
        <taxon>Tremellomycetes</taxon>
        <taxon>Trichosporonales</taxon>
        <taxon>Trichosporonaceae</taxon>
        <taxon>Cutaneotrichosporon</taxon>
    </lineage>
</organism>
<dbReference type="InterPro" id="IPR036910">
    <property type="entry name" value="HMG_box_dom_sf"/>
</dbReference>
<feature type="region of interest" description="Disordered" evidence="4">
    <location>
        <begin position="513"/>
        <end position="567"/>
    </location>
</feature>
<feature type="compositionally biased region" description="Low complexity" evidence="4">
    <location>
        <begin position="90"/>
        <end position="102"/>
    </location>
</feature>
<dbReference type="SUPFAM" id="SSF47095">
    <property type="entry name" value="HMG-box"/>
    <property type="match status" value="1"/>
</dbReference>
<dbReference type="CDD" id="cd01389">
    <property type="entry name" value="HMG-box_ROX1-like"/>
    <property type="match status" value="1"/>
</dbReference>
<evidence type="ECO:0000313" key="6">
    <source>
        <dbReference type="EMBL" id="BEI92141.1"/>
    </source>
</evidence>
<dbReference type="SMART" id="SM00398">
    <property type="entry name" value="HMG"/>
    <property type="match status" value="1"/>
</dbReference>
<sequence>MAASSNQQFMFPPMAQATAPSTDRLAPGANPRLPRTSLADTASSPNTSPSAAARVQRPLIPRLNTFPGQGYNMTNVVGVNGAGPQMGQYYAAGAPSQQPQPQMDASGHSFVGPTGHEPGVTPSSIAPTDVGNMSFQPGPQLGAYAQQQPYVGQEYQHQLQQQQYLGQQQFVQHLGHMGSFPSKADPSSNAATATWKSGYGMAPPQGDGFVAAYEYDQSTGMPRMPWAQQQQGMFPPTEVFSRMPAHPPPPQQHAQVAGGPPGPSYAPMVPQQSVSPPRSPKAAPKKPPRPPNAWIIYRSETLAKMSKGERIPLLEQVLLESYGPSKFPAQTWPAQGESTEEDDGTGANTGPKSFRKGKKGGKDINWYMWMLGLIRSPDGGMPQSDVSRIISNIWKHEPEERRQHYDKLSQARKLEHLQKYPGYKFQPQKREDKLREKQEKLKEKEARRQEKEDRVHRNSLKRRKQRRSPSAELSDYHPYHVPGHAPSHKRNSHGPVHELEHLEVPFDTFRVPPGALDSTTFPPNIGRDGVLSASPSAQTSQQASTNGALTGQGRSPNETPPAVEVSSRVPVGTRPVAWMDVPPVAPPAPQQTNLFADLTSNYQPDMGTESQYYFQPLTGSIPIDFMNSAFDETADDELDNLVKGWAENASNVNVDPTGFTWDNHEAANPMPTEYGSGQIMDAIKQDWNSFFGGDNAGGAGPNTFQMGDLGAGMTFPFGTNMNLPPGPPLAGALPLSPVDRQQQSEPLPEAKIPDWVVGSRPTASGGHSGLPSPFNTGAAPSFTLSVDPSSMGWTTGGDLVFDDPSSSAPMGGAPMQAQGSMMTQQSPQAQGHLSRNPSGPSATGYGQT</sequence>
<dbReference type="AlphaFoldDB" id="A0AA48L546"/>
<feature type="compositionally biased region" description="Polar residues" evidence="4">
    <location>
        <begin position="546"/>
        <end position="557"/>
    </location>
</feature>
<dbReference type="InterPro" id="IPR009071">
    <property type="entry name" value="HMG_box_dom"/>
</dbReference>
<dbReference type="EMBL" id="AP028215">
    <property type="protein sequence ID" value="BEI92141.1"/>
    <property type="molecule type" value="Genomic_DNA"/>
</dbReference>
<gene>
    <name evidence="6" type="ORF">CcaverHIS019_0409610</name>
</gene>
<dbReference type="Pfam" id="PF00505">
    <property type="entry name" value="HMG_box"/>
    <property type="match status" value="1"/>
</dbReference>
<dbReference type="InterPro" id="IPR051356">
    <property type="entry name" value="SOX/SOX-like_TF"/>
</dbReference>
<dbReference type="PANTHER" id="PTHR45789">
    <property type="entry name" value="FI18025P1"/>
    <property type="match status" value="1"/>
</dbReference>
<dbReference type="GO" id="GO:0000981">
    <property type="term" value="F:DNA-binding transcription factor activity, RNA polymerase II-specific"/>
    <property type="evidence" value="ECO:0007669"/>
    <property type="project" value="TreeGrafter"/>
</dbReference>
<evidence type="ECO:0000259" key="5">
    <source>
        <dbReference type="PROSITE" id="PS50118"/>
    </source>
</evidence>
<keyword evidence="1 3" id="KW-0238">DNA-binding</keyword>
<evidence type="ECO:0000256" key="4">
    <source>
        <dbReference type="SAM" id="MobiDB-lite"/>
    </source>
</evidence>
<accession>A0AA48L546</accession>